<accession>A0A8T1RPW3</accession>
<keyword evidence="2" id="KW-1185">Reference proteome</keyword>
<dbReference type="EMBL" id="CM031809">
    <property type="protein sequence ID" value="KAG6668776.1"/>
    <property type="molecule type" value="Genomic_DNA"/>
</dbReference>
<sequence length="74" mass="8064">MAPYCSAGPSPNKSASFLGHHVTSIQGRCLRSPRSTRFCHQCKHQLVARLALSLGAFIEVKVSDEQQAVLISKL</sequence>
<evidence type="ECO:0000313" key="2">
    <source>
        <dbReference type="Proteomes" id="UP000811609"/>
    </source>
</evidence>
<gene>
    <name evidence="1" type="ORF">CIPAW_01G195100</name>
</gene>
<dbReference type="AlphaFoldDB" id="A0A8T1RPW3"/>
<organism evidence="1 2">
    <name type="scientific">Carya illinoinensis</name>
    <name type="common">Pecan</name>
    <dbReference type="NCBI Taxonomy" id="32201"/>
    <lineage>
        <taxon>Eukaryota</taxon>
        <taxon>Viridiplantae</taxon>
        <taxon>Streptophyta</taxon>
        <taxon>Embryophyta</taxon>
        <taxon>Tracheophyta</taxon>
        <taxon>Spermatophyta</taxon>
        <taxon>Magnoliopsida</taxon>
        <taxon>eudicotyledons</taxon>
        <taxon>Gunneridae</taxon>
        <taxon>Pentapetalae</taxon>
        <taxon>rosids</taxon>
        <taxon>fabids</taxon>
        <taxon>Fagales</taxon>
        <taxon>Juglandaceae</taxon>
        <taxon>Carya</taxon>
    </lineage>
</organism>
<protein>
    <submittedName>
        <fullName evidence="1">Uncharacterized protein</fullName>
    </submittedName>
</protein>
<evidence type="ECO:0000313" key="1">
    <source>
        <dbReference type="EMBL" id="KAG6668776.1"/>
    </source>
</evidence>
<name>A0A8T1RPW3_CARIL</name>
<proteinExistence type="predicted"/>
<dbReference type="Proteomes" id="UP000811609">
    <property type="component" value="Chromosome 1"/>
</dbReference>
<comment type="caution">
    <text evidence="1">The sequence shown here is derived from an EMBL/GenBank/DDBJ whole genome shotgun (WGS) entry which is preliminary data.</text>
</comment>
<reference evidence="1" key="1">
    <citation type="submission" date="2020-12" db="EMBL/GenBank/DDBJ databases">
        <title>WGS assembly of Carya illinoinensis cv. Pawnee.</title>
        <authorList>
            <person name="Platts A."/>
            <person name="Shu S."/>
            <person name="Wright S."/>
            <person name="Barry K."/>
            <person name="Edger P."/>
            <person name="Pires J.C."/>
            <person name="Schmutz J."/>
        </authorList>
    </citation>
    <scope>NUCLEOTIDE SEQUENCE</scope>
    <source>
        <tissue evidence="1">Leaf</tissue>
    </source>
</reference>